<proteinExistence type="predicted"/>
<dbReference type="Proteomes" id="UP001250181">
    <property type="component" value="Unassembled WGS sequence"/>
</dbReference>
<evidence type="ECO:0000313" key="1">
    <source>
        <dbReference type="EMBL" id="MDT9681922.1"/>
    </source>
</evidence>
<protein>
    <submittedName>
        <fullName evidence="1">Uncharacterized protein</fullName>
    </submittedName>
</protein>
<evidence type="ECO:0000313" key="2">
    <source>
        <dbReference type="Proteomes" id="UP001250181"/>
    </source>
</evidence>
<organism evidence="1 2">
    <name type="scientific">Streptomyces tamarix</name>
    <dbReference type="NCBI Taxonomy" id="3078565"/>
    <lineage>
        <taxon>Bacteria</taxon>
        <taxon>Bacillati</taxon>
        <taxon>Actinomycetota</taxon>
        <taxon>Actinomycetes</taxon>
        <taxon>Kitasatosporales</taxon>
        <taxon>Streptomycetaceae</taxon>
        <taxon>Streptomyces</taxon>
    </lineage>
</organism>
<gene>
    <name evidence="1" type="ORF">RND61_07515</name>
</gene>
<sequence length="107" mass="11060">MPAITYSASVVPVVSDVCGDCAGSLLTSDDGSMTGLPGELIPCGCTVPDGPQCSCQVIGWPLNDGFTGWIELSRTELRTAPEDAPVYRPCPKHNVAARIAARLAVAA</sequence>
<reference evidence="1 2" key="1">
    <citation type="submission" date="2023-09" db="EMBL/GenBank/DDBJ databases">
        <title>Streptomyces sp. nov.: A antagonism against Alternaria gaisen Producing Streptochlin, Isolated from Tamarix root soil.</title>
        <authorList>
            <person name="Chen Y."/>
        </authorList>
    </citation>
    <scope>NUCLEOTIDE SEQUENCE [LARGE SCALE GENOMIC DNA]</scope>
    <source>
        <strain evidence="1 2">TRM76323</strain>
    </source>
</reference>
<accession>A0ABU3QHQ3</accession>
<name>A0ABU3QHQ3_9ACTN</name>
<dbReference type="RefSeq" id="WP_315877014.1">
    <property type="nucleotide sequence ID" value="NZ_JAWCTQ010000006.1"/>
</dbReference>
<comment type="caution">
    <text evidence="1">The sequence shown here is derived from an EMBL/GenBank/DDBJ whole genome shotgun (WGS) entry which is preliminary data.</text>
</comment>
<keyword evidence="2" id="KW-1185">Reference proteome</keyword>
<dbReference type="EMBL" id="JAWCTQ010000006">
    <property type="protein sequence ID" value="MDT9681922.1"/>
    <property type="molecule type" value="Genomic_DNA"/>
</dbReference>